<keyword evidence="1" id="KW-0812">Transmembrane</keyword>
<keyword evidence="1" id="KW-0472">Membrane</keyword>
<organism evidence="2 3">
    <name type="scientific">Rhizopus microsporus</name>
    <dbReference type="NCBI Taxonomy" id="58291"/>
    <lineage>
        <taxon>Eukaryota</taxon>
        <taxon>Fungi</taxon>
        <taxon>Fungi incertae sedis</taxon>
        <taxon>Mucoromycota</taxon>
        <taxon>Mucoromycotina</taxon>
        <taxon>Mucoromycetes</taxon>
        <taxon>Mucorales</taxon>
        <taxon>Mucorineae</taxon>
        <taxon>Rhizopodaceae</taxon>
        <taxon>Rhizopus</taxon>
    </lineage>
</organism>
<evidence type="ECO:0000313" key="2">
    <source>
        <dbReference type="EMBL" id="ORE12187.1"/>
    </source>
</evidence>
<name>A0A1X0RJG7_RHIZD</name>
<sequence>MVPNLATGEIAKDIWMSKFYKDKLKTVLSSKMDLNQFVESFPKSYKSTLPVYIPFIIMAALEATVYALYLGSNGLYIINEVATISLPRTLFEVKDGRISKVVSSLNIVKLTASQMSSNQDEADCKAWIRPIWFPPKYESDPDDA</sequence>
<dbReference type="OMA" id="DRCANEI"/>
<proteinExistence type="predicted"/>
<accession>A0A1X0RJG7</accession>
<gene>
    <name evidence="2" type="ORF">BCV71DRAFT_191499</name>
</gene>
<evidence type="ECO:0000256" key="1">
    <source>
        <dbReference type="SAM" id="Phobius"/>
    </source>
</evidence>
<reference evidence="2 3" key="1">
    <citation type="journal article" date="2016" name="Proc. Natl. Acad. Sci. U.S.A.">
        <title>Lipid metabolic changes in an early divergent fungus govern the establishment of a mutualistic symbiosis with endobacteria.</title>
        <authorList>
            <person name="Lastovetsky O.A."/>
            <person name="Gaspar M.L."/>
            <person name="Mondo S.J."/>
            <person name="LaButti K.M."/>
            <person name="Sandor L."/>
            <person name="Grigoriev I.V."/>
            <person name="Henry S.A."/>
            <person name="Pawlowska T.E."/>
        </authorList>
    </citation>
    <scope>NUCLEOTIDE SEQUENCE [LARGE SCALE GENOMIC DNA]</scope>
    <source>
        <strain evidence="2 3">ATCC 11559</strain>
    </source>
</reference>
<evidence type="ECO:0000313" key="3">
    <source>
        <dbReference type="Proteomes" id="UP000242381"/>
    </source>
</evidence>
<keyword evidence="1" id="KW-1133">Transmembrane helix</keyword>
<dbReference type="Proteomes" id="UP000242381">
    <property type="component" value="Unassembled WGS sequence"/>
</dbReference>
<dbReference type="AlphaFoldDB" id="A0A1X0RJG7"/>
<protein>
    <submittedName>
        <fullName evidence="2">Uncharacterized protein</fullName>
    </submittedName>
</protein>
<dbReference type="EMBL" id="KV921813">
    <property type="protein sequence ID" value="ORE12187.1"/>
    <property type="molecule type" value="Genomic_DNA"/>
</dbReference>
<feature type="transmembrane region" description="Helical" evidence="1">
    <location>
        <begin position="51"/>
        <end position="70"/>
    </location>
</feature>